<organism evidence="1 2">
    <name type="scientific">Maudiozyma humilis</name>
    <name type="common">Sour dough yeast</name>
    <name type="synonym">Kazachstania humilis</name>
    <dbReference type="NCBI Taxonomy" id="51915"/>
    <lineage>
        <taxon>Eukaryota</taxon>
        <taxon>Fungi</taxon>
        <taxon>Dikarya</taxon>
        <taxon>Ascomycota</taxon>
        <taxon>Saccharomycotina</taxon>
        <taxon>Saccharomycetes</taxon>
        <taxon>Saccharomycetales</taxon>
        <taxon>Saccharomycetaceae</taxon>
        <taxon>Maudiozyma</taxon>
    </lineage>
</organism>
<dbReference type="Pfam" id="PF16836">
    <property type="entry name" value="PSY3"/>
    <property type="match status" value="1"/>
</dbReference>
<accession>A0AAV5S131</accession>
<dbReference type="Gene3D" id="3.40.50.300">
    <property type="entry name" value="P-loop containing nucleotide triphosphate hydrolases"/>
    <property type="match status" value="1"/>
</dbReference>
<dbReference type="InterPro" id="IPR027417">
    <property type="entry name" value="P-loop_NTPase"/>
</dbReference>
<comment type="caution">
    <text evidence="1">The sequence shown here is derived from an EMBL/GenBank/DDBJ whole genome shotgun (WGS) entry which is preliminary data.</text>
</comment>
<sequence>MEVLEHCKVYPLAQFYRAAPCGLVVPSGVAATGAHAPSRVPRSLHLIEHDFRISELKRRLLLDNIEDGSDAEPHRVLIIDTASIWQDTVLNDPRFRDRVCYVNCPEVLTSEGLVAFLSQLNTAPHQALARCHPQTRPASLEFRLRGIVIDNVSYLDQRGHGSATVLLRLLRALQTTYGCWFATVSYGLEFYAGVGRAFPLQTSQSQLYPTMFPIGYLNEMDCVLLRETQTVGRRLK</sequence>
<gene>
    <name evidence="1" type="ORF">DAKH74_037420</name>
</gene>
<name>A0AAV5S131_MAUHU</name>
<dbReference type="AlphaFoldDB" id="A0AAV5S131"/>
<reference evidence="1 2" key="1">
    <citation type="journal article" date="2023" name="Elife">
        <title>Identification of key yeast species and microbe-microbe interactions impacting larval growth of Drosophila in the wild.</title>
        <authorList>
            <person name="Mure A."/>
            <person name="Sugiura Y."/>
            <person name="Maeda R."/>
            <person name="Honda K."/>
            <person name="Sakurai N."/>
            <person name="Takahashi Y."/>
            <person name="Watada M."/>
            <person name="Katoh T."/>
            <person name="Gotoh A."/>
            <person name="Gotoh Y."/>
            <person name="Taniguchi I."/>
            <person name="Nakamura K."/>
            <person name="Hayashi T."/>
            <person name="Katayama T."/>
            <person name="Uemura T."/>
            <person name="Hattori Y."/>
        </authorList>
    </citation>
    <scope>NUCLEOTIDE SEQUENCE [LARGE SCALE GENOMIC DNA]</scope>
    <source>
        <strain evidence="1 2">KH-74</strain>
    </source>
</reference>
<dbReference type="GO" id="GO:0097196">
    <property type="term" value="C:Shu complex"/>
    <property type="evidence" value="ECO:0007669"/>
    <property type="project" value="InterPro"/>
</dbReference>
<evidence type="ECO:0000313" key="1">
    <source>
        <dbReference type="EMBL" id="GMM57126.1"/>
    </source>
</evidence>
<evidence type="ECO:0000313" key="2">
    <source>
        <dbReference type="Proteomes" id="UP001377567"/>
    </source>
</evidence>
<proteinExistence type="predicted"/>
<keyword evidence="2" id="KW-1185">Reference proteome</keyword>
<dbReference type="GO" id="GO:0005634">
    <property type="term" value="C:nucleus"/>
    <property type="evidence" value="ECO:0007669"/>
    <property type="project" value="InterPro"/>
</dbReference>
<dbReference type="EMBL" id="BTGD01000011">
    <property type="protein sequence ID" value="GMM57126.1"/>
    <property type="molecule type" value="Genomic_DNA"/>
</dbReference>
<dbReference type="InterPro" id="IPR031779">
    <property type="entry name" value="Psy3"/>
</dbReference>
<dbReference type="Proteomes" id="UP001377567">
    <property type="component" value="Unassembled WGS sequence"/>
</dbReference>
<dbReference type="GO" id="GO:0000725">
    <property type="term" value="P:recombinational repair"/>
    <property type="evidence" value="ECO:0007669"/>
    <property type="project" value="InterPro"/>
</dbReference>
<protein>
    <submittedName>
        <fullName evidence="1">Psy3 protein</fullName>
    </submittedName>
</protein>